<name>A0A376DLM0_CHRCU</name>
<evidence type="ECO:0000313" key="3">
    <source>
        <dbReference type="Proteomes" id="UP000255224"/>
    </source>
</evidence>
<accession>A0A376DLM0</accession>
<dbReference type="STRING" id="297244.SAMN05421639_1115"/>
<gene>
    <name evidence="2" type="ORF">NCTC13533_00064</name>
</gene>
<dbReference type="InterPro" id="IPR021759">
    <property type="entry name" value="WxLIP_HBD"/>
</dbReference>
<dbReference type="AlphaFoldDB" id="A0A376DLM0"/>
<dbReference type="EMBL" id="UFVQ01000003">
    <property type="protein sequence ID" value="STC91457.1"/>
    <property type="molecule type" value="Genomic_DNA"/>
</dbReference>
<dbReference type="Pfam" id="PF11797">
    <property type="entry name" value="WxLIP_HBD"/>
    <property type="match status" value="1"/>
</dbReference>
<dbReference type="Proteomes" id="UP000255224">
    <property type="component" value="Unassembled WGS sequence"/>
</dbReference>
<organism evidence="2 3">
    <name type="scientific">Chryseobacterium carnipullorum</name>
    <dbReference type="NCBI Taxonomy" id="1124835"/>
    <lineage>
        <taxon>Bacteria</taxon>
        <taxon>Pseudomonadati</taxon>
        <taxon>Bacteroidota</taxon>
        <taxon>Flavobacteriia</taxon>
        <taxon>Flavobacteriales</taxon>
        <taxon>Weeksellaceae</taxon>
        <taxon>Chryseobacterium group</taxon>
        <taxon>Chryseobacterium</taxon>
    </lineage>
</organism>
<feature type="domain" description="WxL Interacting Protein host binding" evidence="1">
    <location>
        <begin position="142"/>
        <end position="255"/>
    </location>
</feature>
<protein>
    <submittedName>
        <fullName evidence="2">Protein of uncharacterized function C-terminal (DUF3324)</fullName>
    </submittedName>
</protein>
<sequence>MMMMIKRVLFLMFLMLQLSFLHAGIVVLNGLTHNYKVENGKVYKGKIAIENTGSKPQNVKIFLQDFAYLADGSISYTSIRTNNRTNGDWIKLNTNLITLKGKEKTEVFYEISVPDQSVNPGSYWSVIIVEPVEDIKPSDDKAGVNITSVVRYAIQVITDYETEKAKPDLKFESVKIEKEEGKQIAKIAIANHGNLYCKPTASIEIYNRKTGEKLGSYTSTAMGLLPQTSKSFHIDISKVPPAQYKAVIIATDEDENAFALNVELEVKND</sequence>
<evidence type="ECO:0000313" key="2">
    <source>
        <dbReference type="EMBL" id="STC91457.1"/>
    </source>
</evidence>
<proteinExistence type="predicted"/>
<evidence type="ECO:0000259" key="1">
    <source>
        <dbReference type="Pfam" id="PF11797"/>
    </source>
</evidence>
<reference evidence="2 3" key="1">
    <citation type="submission" date="2018-06" db="EMBL/GenBank/DDBJ databases">
        <authorList>
            <consortium name="Pathogen Informatics"/>
            <person name="Doyle S."/>
        </authorList>
    </citation>
    <scope>NUCLEOTIDE SEQUENCE [LARGE SCALE GENOMIC DNA]</scope>
    <source>
        <strain evidence="2 3">NCTC13533</strain>
    </source>
</reference>